<dbReference type="Pfam" id="PF01751">
    <property type="entry name" value="Toprim"/>
    <property type="match status" value="1"/>
</dbReference>
<comment type="catalytic activity">
    <reaction evidence="1 10">
        <text>ATP-dependent breakage, passage and rejoining of double-stranded DNA.</text>
        <dbReference type="EC" id="5.6.2.2"/>
    </reaction>
</comment>
<sequence>MQNDNYDAQNIQILKGLEAVRKRPGMYIGSTDATGLHHLVYEIVDNSIDEALAGYCDTIKVEILEDNIIRVTDDGRGIPVDYHEAEGMSALEVIMTKLHAGGKFDNSTYKVSGGLHGVGASVVNALSTYCTVDVHKDGKKYTQTFNKGITKGPIEIVGETSFRGTVTTFKPDDTIFTDLEYSFDILANRLREQAFLNKGINIELVDTRLEVPRESKFYFEGGVKSFVEYLNKSKTVINPEPVYVEFEKDQVILQLAMQYNDGYSENIYTFVNNINTRDGGTHLSGFKSALTRTLNDFLKKSKLNKKVDSSLSGDDTREGLTAVISIKIPNPQFVGQTKDKLGNAEVRGIVDSIVFERLTTYFEEFPEVVDRIIEKSILAAKARAAAKRARELTRRKDVFETGGLPGKLADCANRDPSKCEVYIVEGDSAGGSAKMGRDREFQAILPLWGKMLNVEKTRIDKVLGNEKLTPIIQALGANVGTSFDVEKLRYHKIIIMADADVDGSHIRTLLLTFFFRYMTPLLEKGFIYLAMPPLYKIQHGKHIEYVYDDKEKDIYLKNCGIDEDKLNIQRYKGLGEMNPDQLWETTMDPSRRNIKRIKMEDAIAADEIFVTLMGEEVPPRRKFIEDNALSVANLDI</sequence>
<feature type="site" description="Interaction with DNA" evidence="10">
    <location>
        <position position="450"/>
    </location>
</feature>
<dbReference type="InterPro" id="IPR034160">
    <property type="entry name" value="TOPRIM_GyrB"/>
</dbReference>
<feature type="binding site" evidence="10">
    <location>
        <position position="498"/>
    </location>
    <ligand>
        <name>Mg(2+)</name>
        <dbReference type="ChEBI" id="CHEBI:18420"/>
        <label>1</label>
        <note>catalytic</note>
    </ligand>
</feature>
<feature type="binding site" evidence="10">
    <location>
        <position position="500"/>
    </location>
    <ligand>
        <name>Mg(2+)</name>
        <dbReference type="ChEBI" id="CHEBI:18420"/>
        <label>2</label>
    </ligand>
</feature>
<dbReference type="OrthoDB" id="9802808at2"/>
<dbReference type="GO" id="GO:0034335">
    <property type="term" value="F:DNA negative supercoiling activity"/>
    <property type="evidence" value="ECO:0007669"/>
    <property type="project" value="UniProtKB-ARBA"/>
</dbReference>
<keyword evidence="7 10" id="KW-0799">Topoisomerase</keyword>
<dbReference type="GO" id="GO:0005524">
    <property type="term" value="F:ATP binding"/>
    <property type="evidence" value="ECO:0007669"/>
    <property type="project" value="UniProtKB-UniRule"/>
</dbReference>
<keyword evidence="8" id="KW-0238">DNA-binding</keyword>
<dbReference type="InterPro" id="IPR013759">
    <property type="entry name" value="Topo_IIA_B_C"/>
</dbReference>
<dbReference type="PANTHER" id="PTHR45866:SF1">
    <property type="entry name" value="DNA GYRASE SUBUNIT B, MITOCHONDRIAL"/>
    <property type="match status" value="1"/>
</dbReference>
<dbReference type="SMART" id="SM00387">
    <property type="entry name" value="HATPase_c"/>
    <property type="match status" value="1"/>
</dbReference>
<gene>
    <name evidence="10 12" type="primary">gyrB</name>
    <name evidence="12" type="ORF">EW093_08725</name>
</gene>
<dbReference type="SUPFAM" id="SSF54211">
    <property type="entry name" value="Ribosomal protein S5 domain 2-like"/>
    <property type="match status" value="1"/>
</dbReference>
<dbReference type="PROSITE" id="PS00177">
    <property type="entry name" value="TOPOISOMERASE_II"/>
    <property type="match status" value="1"/>
</dbReference>
<keyword evidence="5 10" id="KW-0067">ATP-binding</keyword>
<accession>A0A5C1QDH7</accession>
<comment type="miscellaneous">
    <text evidence="10">Few gyrases are as efficient as E.coli at forming negative supercoils. Not all organisms have 2 type II topoisomerases; in organisms with a single type II topoisomerase this enzyme also has to decatenate newly replicated chromosomes.</text>
</comment>
<dbReference type="KEGG" id="sper:EW093_08725"/>
<evidence type="ECO:0000256" key="3">
    <source>
        <dbReference type="ARBA" id="ARBA00022723"/>
    </source>
</evidence>
<feature type="binding site" evidence="10">
    <location>
        <position position="425"/>
    </location>
    <ligand>
        <name>Mg(2+)</name>
        <dbReference type="ChEBI" id="CHEBI:18420"/>
        <label>1</label>
        <note>catalytic</note>
    </ligand>
</feature>
<dbReference type="Pfam" id="PF02518">
    <property type="entry name" value="HATPase_c"/>
    <property type="match status" value="1"/>
</dbReference>
<dbReference type="CDD" id="cd00822">
    <property type="entry name" value="TopoII_Trans_DNA_gyrase"/>
    <property type="match status" value="1"/>
</dbReference>
<dbReference type="FunFam" id="3.30.565.10:FF:000002">
    <property type="entry name" value="DNA gyrase subunit B"/>
    <property type="match status" value="1"/>
</dbReference>
<dbReference type="NCBIfam" id="NF011501">
    <property type="entry name" value="PRK14939.1"/>
    <property type="match status" value="1"/>
</dbReference>
<dbReference type="NCBIfam" id="TIGR01059">
    <property type="entry name" value="gyrB"/>
    <property type="match status" value="1"/>
</dbReference>
<keyword evidence="9 10" id="KW-0413">Isomerase</keyword>
<reference evidence="12 13" key="2">
    <citation type="submission" date="2019-09" db="EMBL/GenBank/DDBJ databases">
        <title>Complete Genome Sequence and Methylome Analysis of free living Spirochaetas.</title>
        <authorList>
            <person name="Leshcheva N."/>
            <person name="Mikheeva N."/>
        </authorList>
    </citation>
    <scope>NUCLEOTIDE SEQUENCE [LARGE SCALE GENOMIC DNA]</scope>
    <source>
        <strain evidence="12 13">P</strain>
    </source>
</reference>
<dbReference type="GO" id="GO:0046872">
    <property type="term" value="F:metal ion binding"/>
    <property type="evidence" value="ECO:0007669"/>
    <property type="project" value="UniProtKB-KW"/>
</dbReference>
<evidence type="ECO:0000256" key="4">
    <source>
        <dbReference type="ARBA" id="ARBA00022741"/>
    </source>
</evidence>
<dbReference type="Pfam" id="PF00204">
    <property type="entry name" value="DNA_gyraseB"/>
    <property type="match status" value="1"/>
</dbReference>
<dbReference type="Pfam" id="PF00986">
    <property type="entry name" value="DNA_gyraseB_C"/>
    <property type="match status" value="1"/>
</dbReference>
<dbReference type="InterPro" id="IPR020568">
    <property type="entry name" value="Ribosomal_Su5_D2-typ_SF"/>
</dbReference>
<dbReference type="CDD" id="cd16928">
    <property type="entry name" value="HATPase_GyrB-like"/>
    <property type="match status" value="1"/>
</dbReference>
<evidence type="ECO:0000256" key="2">
    <source>
        <dbReference type="ARBA" id="ARBA00010708"/>
    </source>
</evidence>
<dbReference type="SUPFAM" id="SSF56719">
    <property type="entry name" value="Type II DNA topoisomerase"/>
    <property type="match status" value="1"/>
</dbReference>
<comment type="similarity">
    <text evidence="2 10">Belongs to the type II topoisomerase GyrB family.</text>
</comment>
<dbReference type="InterPro" id="IPR013506">
    <property type="entry name" value="Topo_IIA_bsu_dom2"/>
</dbReference>
<proteinExistence type="inferred from homology"/>
<evidence type="ECO:0000256" key="6">
    <source>
        <dbReference type="ARBA" id="ARBA00022842"/>
    </source>
</evidence>
<evidence type="ECO:0000256" key="9">
    <source>
        <dbReference type="ARBA" id="ARBA00023235"/>
    </source>
</evidence>
<keyword evidence="4 10" id="KW-0547">Nucleotide-binding</keyword>
<comment type="cofactor">
    <cofactor evidence="10">
        <name>Mg(2+)</name>
        <dbReference type="ChEBI" id="CHEBI:18420"/>
    </cofactor>
    <cofactor evidence="10">
        <name>Mn(2+)</name>
        <dbReference type="ChEBI" id="CHEBI:29035"/>
    </cofactor>
    <cofactor evidence="10">
        <name>Ca(2+)</name>
        <dbReference type="ChEBI" id="CHEBI:29108"/>
    </cofactor>
    <text evidence="10">Binds two Mg(2+) per subunit. The magnesium ions form salt bridges with both the protein and the DNA. Can also accept other divalent metal cations, such as Mn(2+) or Ca(2+).</text>
</comment>
<dbReference type="Gene3D" id="3.40.50.670">
    <property type="match status" value="1"/>
</dbReference>
<dbReference type="Gene3D" id="3.30.565.10">
    <property type="entry name" value="Histidine kinase-like ATPase, C-terminal domain"/>
    <property type="match status" value="1"/>
</dbReference>
<dbReference type="NCBIfam" id="NF004189">
    <property type="entry name" value="PRK05644.1"/>
    <property type="match status" value="1"/>
</dbReference>
<reference evidence="12 13" key="1">
    <citation type="submission" date="2019-02" db="EMBL/GenBank/DDBJ databases">
        <authorList>
            <person name="Fomenkov A."/>
            <person name="Dubinina G."/>
            <person name="Grabovich M."/>
            <person name="Vincze T."/>
            <person name="Roberts R.J."/>
        </authorList>
    </citation>
    <scope>NUCLEOTIDE SEQUENCE [LARGE SCALE GENOMIC DNA]</scope>
    <source>
        <strain evidence="12 13">P</strain>
    </source>
</reference>
<dbReference type="GO" id="GO:0003677">
    <property type="term" value="F:DNA binding"/>
    <property type="evidence" value="ECO:0007669"/>
    <property type="project" value="UniProtKB-KW"/>
</dbReference>
<evidence type="ECO:0000256" key="7">
    <source>
        <dbReference type="ARBA" id="ARBA00023029"/>
    </source>
</evidence>
<comment type="subcellular location">
    <subcellularLocation>
        <location evidence="10">Cytoplasm</location>
    </subcellularLocation>
</comment>
<comment type="function">
    <text evidence="10">A type II topoisomerase that negatively supercoils closed circular double-stranded (ds) DNA in an ATP-dependent manner to modulate DNA topology and maintain chromosomes in an underwound state. Negative supercoiling favors strand separation, and DNA replication, transcription, recombination and repair, all of which involve strand separation. Also able to catalyze the interconversion of other topological isomers of dsDNA rings, including catenanes and knotted rings. Type II topoisomerases break and join 2 DNA strands simultaneously in an ATP-dependent manner.</text>
</comment>
<dbReference type="InterPro" id="IPR013760">
    <property type="entry name" value="Topo_IIA-like_dom_sf"/>
</dbReference>
<evidence type="ECO:0000256" key="10">
    <source>
        <dbReference type="HAMAP-Rule" id="MF_01898"/>
    </source>
</evidence>
<evidence type="ECO:0000256" key="5">
    <source>
        <dbReference type="ARBA" id="ARBA00022840"/>
    </source>
</evidence>
<evidence type="ECO:0000313" key="12">
    <source>
        <dbReference type="EMBL" id="QEN04784.1"/>
    </source>
</evidence>
<dbReference type="InterPro" id="IPR003594">
    <property type="entry name" value="HATPase_dom"/>
</dbReference>
<keyword evidence="6 10" id="KW-0460">Magnesium</keyword>
<organism evidence="12 13">
    <name type="scientific">Thiospirochaeta perfilievii</name>
    <dbReference type="NCBI Taxonomy" id="252967"/>
    <lineage>
        <taxon>Bacteria</taxon>
        <taxon>Pseudomonadati</taxon>
        <taxon>Spirochaetota</taxon>
        <taxon>Spirochaetia</taxon>
        <taxon>Spirochaetales</taxon>
        <taxon>Spirochaetaceae</taxon>
        <taxon>Thiospirochaeta</taxon>
    </lineage>
</organism>
<keyword evidence="10" id="KW-0963">Cytoplasm</keyword>
<dbReference type="InterPro" id="IPR000565">
    <property type="entry name" value="Topo_IIA_B"/>
</dbReference>
<evidence type="ECO:0000313" key="13">
    <source>
        <dbReference type="Proteomes" id="UP000323824"/>
    </source>
</evidence>
<dbReference type="InterPro" id="IPR014721">
    <property type="entry name" value="Ribsml_uS5_D2-typ_fold_subgr"/>
</dbReference>
<comment type="subunit">
    <text evidence="10">Heterotetramer, composed of two GyrA and two GyrB chains. In the heterotetramer, GyrA contains the active site tyrosine that forms a transient covalent intermediate with DNA, while GyrB binds cofactors and catalyzes ATP hydrolysis.</text>
</comment>
<evidence type="ECO:0000256" key="8">
    <source>
        <dbReference type="ARBA" id="ARBA00023125"/>
    </source>
</evidence>
<dbReference type="RefSeq" id="WP_149568024.1">
    <property type="nucleotide sequence ID" value="NZ_CP035807.1"/>
</dbReference>
<evidence type="ECO:0000256" key="1">
    <source>
        <dbReference type="ARBA" id="ARBA00000185"/>
    </source>
</evidence>
<dbReference type="PROSITE" id="PS50880">
    <property type="entry name" value="TOPRIM"/>
    <property type="match status" value="1"/>
</dbReference>
<dbReference type="InterPro" id="IPR001241">
    <property type="entry name" value="Topo_IIA"/>
</dbReference>
<evidence type="ECO:0000259" key="11">
    <source>
        <dbReference type="PROSITE" id="PS50880"/>
    </source>
</evidence>
<dbReference type="GO" id="GO:0006261">
    <property type="term" value="P:DNA-templated DNA replication"/>
    <property type="evidence" value="ECO:0007669"/>
    <property type="project" value="UniProtKB-UniRule"/>
</dbReference>
<dbReference type="PRINTS" id="PR00418">
    <property type="entry name" value="TPI2FAMILY"/>
</dbReference>
<dbReference type="InterPro" id="IPR002288">
    <property type="entry name" value="DNA_gyrase_B_C"/>
</dbReference>
<dbReference type="Proteomes" id="UP000323824">
    <property type="component" value="Chromosome"/>
</dbReference>
<dbReference type="Gene3D" id="3.30.230.10">
    <property type="match status" value="1"/>
</dbReference>
<feature type="binding site" evidence="10">
    <location>
        <position position="498"/>
    </location>
    <ligand>
        <name>Mg(2+)</name>
        <dbReference type="ChEBI" id="CHEBI:18420"/>
        <label>2</label>
    </ligand>
</feature>
<dbReference type="SUPFAM" id="SSF55874">
    <property type="entry name" value="ATPase domain of HSP90 chaperone/DNA topoisomerase II/histidine kinase"/>
    <property type="match status" value="1"/>
</dbReference>
<keyword evidence="13" id="KW-1185">Reference proteome</keyword>
<dbReference type="CDD" id="cd03366">
    <property type="entry name" value="TOPRIM_TopoIIA_GyrB"/>
    <property type="match status" value="1"/>
</dbReference>
<dbReference type="InterPro" id="IPR036890">
    <property type="entry name" value="HATPase_C_sf"/>
</dbReference>
<feature type="domain" description="Toprim" evidence="11">
    <location>
        <begin position="419"/>
        <end position="533"/>
    </location>
</feature>
<dbReference type="AlphaFoldDB" id="A0A5C1QDH7"/>
<dbReference type="FunFam" id="3.30.230.10:FF:000005">
    <property type="entry name" value="DNA gyrase subunit B"/>
    <property type="match status" value="1"/>
</dbReference>
<dbReference type="HAMAP" id="MF_01898">
    <property type="entry name" value="GyrB"/>
    <property type="match status" value="1"/>
</dbReference>
<keyword evidence="3 10" id="KW-0479">Metal-binding</keyword>
<dbReference type="FunFam" id="3.40.50.670:FF:000002">
    <property type="entry name" value="DNA gyrase subunit B"/>
    <property type="match status" value="1"/>
</dbReference>
<name>A0A5C1QDH7_9SPIO</name>
<dbReference type="InterPro" id="IPR006171">
    <property type="entry name" value="TOPRIM_dom"/>
</dbReference>
<dbReference type="GO" id="GO:0006265">
    <property type="term" value="P:DNA topological change"/>
    <property type="evidence" value="ECO:0007669"/>
    <property type="project" value="UniProtKB-UniRule"/>
</dbReference>
<feature type="site" description="Interaction with DNA" evidence="10">
    <location>
        <position position="453"/>
    </location>
</feature>
<dbReference type="PANTHER" id="PTHR45866">
    <property type="entry name" value="DNA GYRASE/TOPOISOMERASE SUBUNIT B"/>
    <property type="match status" value="1"/>
</dbReference>
<dbReference type="EC" id="5.6.2.2" evidence="10"/>
<dbReference type="SMART" id="SM00433">
    <property type="entry name" value="TOP2c"/>
    <property type="match status" value="1"/>
</dbReference>
<dbReference type="GO" id="GO:0005737">
    <property type="term" value="C:cytoplasm"/>
    <property type="evidence" value="ECO:0007669"/>
    <property type="project" value="UniProtKB-SubCell"/>
</dbReference>
<dbReference type="PRINTS" id="PR01159">
    <property type="entry name" value="DNAGYRASEB"/>
</dbReference>
<dbReference type="InterPro" id="IPR011557">
    <property type="entry name" value="GyrB"/>
</dbReference>
<dbReference type="GO" id="GO:0005694">
    <property type="term" value="C:chromosome"/>
    <property type="evidence" value="ECO:0007669"/>
    <property type="project" value="InterPro"/>
</dbReference>
<dbReference type="InterPro" id="IPR018522">
    <property type="entry name" value="TopoIIA_CS"/>
</dbReference>
<dbReference type="EMBL" id="CP035807">
    <property type="protein sequence ID" value="QEN04784.1"/>
    <property type="molecule type" value="Genomic_DNA"/>
</dbReference>
<protein>
    <recommendedName>
        <fullName evidence="10">DNA gyrase subunit B</fullName>
        <ecNumber evidence="10">5.6.2.2</ecNumber>
    </recommendedName>
</protein>